<dbReference type="RefSeq" id="WP_087147283.1">
    <property type="nucleotide sequence ID" value="NZ_FUKJ01000238.1"/>
</dbReference>
<proteinExistence type="predicted"/>
<name>A0A1R4HAA0_9GAMM</name>
<dbReference type="EMBL" id="FUKJ01000238">
    <property type="protein sequence ID" value="SJM93175.1"/>
    <property type="molecule type" value="Genomic_DNA"/>
</dbReference>
<evidence type="ECO:0000313" key="2">
    <source>
        <dbReference type="Proteomes" id="UP000195442"/>
    </source>
</evidence>
<dbReference type="Proteomes" id="UP000195442">
    <property type="component" value="Unassembled WGS sequence"/>
</dbReference>
<gene>
    <name evidence="1" type="ORF">CRENPOLYSF2_3120002</name>
</gene>
<protein>
    <submittedName>
        <fullName evidence="1">Uncharacterized protein</fullName>
    </submittedName>
</protein>
<reference evidence="2" key="1">
    <citation type="submission" date="2017-02" db="EMBL/GenBank/DDBJ databases">
        <authorList>
            <person name="Daims H."/>
        </authorList>
    </citation>
    <scope>NUCLEOTIDE SEQUENCE [LARGE SCALE GENOMIC DNA]</scope>
</reference>
<keyword evidence="2" id="KW-1185">Reference proteome</keyword>
<sequence length="294" mass="34636">MYWHDFLNSLESESIDPDITLLLRLASMQTTPDIYWYPGSGTDLTPLLLDVPNNPLQRRLFRVNQESEERPLLLWMNDNHYTLEYFPDQSLLGKFLPPSFREIWKEYGASVTLGKHKECYRLPGRRKLTLFTAIVKNQGQGIHDREEGDEYLVCFSSCNSVFLLHEIFIKYNFHLFFVALIAQDLFGHREKGFSRHKEGFCQYLLPNLIINGSKREVDFWAIDIYGQDEEVMAFMGLGEYEYIGGPINWGWPPSRLFGRPGVSYLREQRPYRFETNWSKTFSDTPLTKLHFELY</sequence>
<dbReference type="AlphaFoldDB" id="A0A1R4HAA0"/>
<accession>A0A1R4HAA0</accession>
<organism evidence="1 2">
    <name type="scientific">Crenothrix polyspora</name>
    <dbReference type="NCBI Taxonomy" id="360316"/>
    <lineage>
        <taxon>Bacteria</taxon>
        <taxon>Pseudomonadati</taxon>
        <taxon>Pseudomonadota</taxon>
        <taxon>Gammaproteobacteria</taxon>
        <taxon>Methylococcales</taxon>
        <taxon>Crenotrichaceae</taxon>
        <taxon>Crenothrix</taxon>
    </lineage>
</organism>
<evidence type="ECO:0000313" key="1">
    <source>
        <dbReference type="EMBL" id="SJM93175.1"/>
    </source>
</evidence>